<dbReference type="InterPro" id="IPR037171">
    <property type="entry name" value="NagB/RpiA_transferase-like"/>
</dbReference>
<dbReference type="EMBL" id="FOZK01000002">
    <property type="protein sequence ID" value="SFR98715.1"/>
    <property type="molecule type" value="Genomic_DNA"/>
</dbReference>
<dbReference type="OrthoDB" id="199019at2157"/>
<proteinExistence type="predicted"/>
<gene>
    <name evidence="2" type="ORF">SAMN05216559_2085</name>
</gene>
<dbReference type="PANTHER" id="PTHR43682:SF1">
    <property type="entry name" value="LACTATE UTILIZATION PROTEIN C"/>
    <property type="match status" value="1"/>
</dbReference>
<dbReference type="STRING" id="767519.SAMN05216559_2085"/>
<dbReference type="SUPFAM" id="SSF100950">
    <property type="entry name" value="NagB/RpiA/CoA transferase-like"/>
    <property type="match status" value="1"/>
</dbReference>
<dbReference type="InterPro" id="IPR024185">
    <property type="entry name" value="FTHF_cligase-like_sf"/>
</dbReference>
<dbReference type="InterPro" id="IPR003741">
    <property type="entry name" value="LUD_dom"/>
</dbReference>
<feature type="domain" description="LUD" evidence="1">
    <location>
        <begin position="62"/>
        <end position="164"/>
    </location>
</feature>
<dbReference type="RefSeq" id="WP_089816481.1">
    <property type="nucleotide sequence ID" value="NZ_FOZK01000002.1"/>
</dbReference>
<organism evidence="2 3">
    <name type="scientific">Halomicrobium zhouii</name>
    <dbReference type="NCBI Taxonomy" id="767519"/>
    <lineage>
        <taxon>Archaea</taxon>
        <taxon>Methanobacteriati</taxon>
        <taxon>Methanobacteriota</taxon>
        <taxon>Stenosarchaea group</taxon>
        <taxon>Halobacteria</taxon>
        <taxon>Halobacteriales</taxon>
        <taxon>Haloarculaceae</taxon>
        <taxon>Halomicrobium</taxon>
    </lineage>
</organism>
<accession>A0A1I6L5G0</accession>
<dbReference type="AlphaFoldDB" id="A0A1I6L5G0"/>
<dbReference type="Pfam" id="PF02589">
    <property type="entry name" value="LUD_dom"/>
    <property type="match status" value="1"/>
</dbReference>
<sequence length="171" mass="17396">MATSLTSFEDALIDHDCQVTRTTVEEFDAALGDALREPAVGVPLDDPALSLPAAVETNPTPAQLQAAASGVTPVAFAVADRGTVAIPSTANGVEPVSLYPDCHVAVVRAEQVVPDTDAAFDELGPALADERDSIIMATGPSATGDMGALVTGVHGPSEVHVVVVDPEVSQS</sequence>
<reference evidence="2 3" key="1">
    <citation type="submission" date="2016-10" db="EMBL/GenBank/DDBJ databases">
        <authorList>
            <person name="de Groot N.N."/>
        </authorList>
    </citation>
    <scope>NUCLEOTIDE SEQUENCE [LARGE SCALE GENOMIC DNA]</scope>
    <source>
        <strain evidence="2 3">CGMCC 1.10457</strain>
    </source>
</reference>
<dbReference type="Proteomes" id="UP000199062">
    <property type="component" value="Unassembled WGS sequence"/>
</dbReference>
<protein>
    <submittedName>
        <fullName evidence="2">L-lactate dehydrogenase complex protein LldG</fullName>
    </submittedName>
</protein>
<evidence type="ECO:0000313" key="2">
    <source>
        <dbReference type="EMBL" id="SFR98715.1"/>
    </source>
</evidence>
<evidence type="ECO:0000313" key="3">
    <source>
        <dbReference type="Proteomes" id="UP000199062"/>
    </source>
</evidence>
<dbReference type="PANTHER" id="PTHR43682">
    <property type="entry name" value="LACTATE UTILIZATION PROTEIN C"/>
    <property type="match status" value="1"/>
</dbReference>
<keyword evidence="3" id="KW-1185">Reference proteome</keyword>
<name>A0A1I6L5G0_9EURY</name>
<dbReference type="Gene3D" id="3.40.50.10420">
    <property type="entry name" value="NagB/RpiA/CoA transferase-like"/>
    <property type="match status" value="1"/>
</dbReference>
<evidence type="ECO:0000259" key="1">
    <source>
        <dbReference type="Pfam" id="PF02589"/>
    </source>
</evidence>